<organism evidence="3 4">
    <name type="scientific">Candidatus Colwellbacteria bacterium RIFCSPHIGHO2_12_FULL_44_17</name>
    <dbReference type="NCBI Taxonomy" id="1797689"/>
    <lineage>
        <taxon>Bacteria</taxon>
        <taxon>Candidatus Colwelliibacteriota</taxon>
    </lineage>
</organism>
<dbReference type="Proteomes" id="UP000178515">
    <property type="component" value="Unassembled WGS sequence"/>
</dbReference>
<feature type="domain" description="Transcriptional repressor PaaX-like central Cas2-like" evidence="2">
    <location>
        <begin position="108"/>
        <end position="176"/>
    </location>
</feature>
<feature type="transmembrane region" description="Helical" evidence="1">
    <location>
        <begin position="161"/>
        <end position="179"/>
    </location>
</feature>
<dbReference type="STRING" id="1797689.A3F24_02130"/>
<sequence>MGIFDFNKPRTPLQWIIFLAAIGITLSSPAGTRAFSRDLRRHISRHNRQEKFPLKPAQVSMALYYARKRKLIDIREDVRGNILLFLTERGKKRKLEYDLENLTIVKPSSWDGKWRLLLFDVPESMKRAREALREKLKQLGFFQFQKSVWIYPYRCENEIDFIAEVFSIASCLTLFTIYIENDKMLRSYFRL</sequence>
<dbReference type="AlphaFoldDB" id="A0A1G1Z2W2"/>
<evidence type="ECO:0000256" key="1">
    <source>
        <dbReference type="SAM" id="Phobius"/>
    </source>
</evidence>
<protein>
    <recommendedName>
        <fullName evidence="2">Transcriptional repressor PaaX-like central Cas2-like domain-containing protein</fullName>
    </recommendedName>
</protein>
<evidence type="ECO:0000313" key="3">
    <source>
        <dbReference type="EMBL" id="OGY58975.1"/>
    </source>
</evidence>
<proteinExistence type="predicted"/>
<keyword evidence="1" id="KW-0812">Transmembrane</keyword>
<keyword evidence="1" id="KW-1133">Transmembrane helix</keyword>
<reference evidence="3 4" key="1">
    <citation type="journal article" date="2016" name="Nat. Commun.">
        <title>Thousands of microbial genomes shed light on interconnected biogeochemical processes in an aquifer system.</title>
        <authorList>
            <person name="Anantharaman K."/>
            <person name="Brown C.T."/>
            <person name="Hug L.A."/>
            <person name="Sharon I."/>
            <person name="Castelle C.J."/>
            <person name="Probst A.J."/>
            <person name="Thomas B.C."/>
            <person name="Singh A."/>
            <person name="Wilkins M.J."/>
            <person name="Karaoz U."/>
            <person name="Brodie E.L."/>
            <person name="Williams K.H."/>
            <person name="Hubbard S.S."/>
            <person name="Banfield J.F."/>
        </authorList>
    </citation>
    <scope>NUCLEOTIDE SEQUENCE [LARGE SCALE GENOMIC DNA]</scope>
</reference>
<dbReference type="InterPro" id="IPR048846">
    <property type="entry name" value="PaaX-like_central"/>
</dbReference>
<comment type="caution">
    <text evidence="3">The sequence shown here is derived from an EMBL/GenBank/DDBJ whole genome shotgun (WGS) entry which is preliminary data.</text>
</comment>
<name>A0A1G1Z2W2_9BACT</name>
<keyword evidence="1" id="KW-0472">Membrane</keyword>
<evidence type="ECO:0000313" key="4">
    <source>
        <dbReference type="Proteomes" id="UP000178515"/>
    </source>
</evidence>
<dbReference type="EMBL" id="MHIX01000030">
    <property type="protein sequence ID" value="OGY58975.1"/>
    <property type="molecule type" value="Genomic_DNA"/>
</dbReference>
<gene>
    <name evidence="3" type="ORF">A3F24_02130</name>
</gene>
<evidence type="ECO:0000259" key="2">
    <source>
        <dbReference type="Pfam" id="PF20803"/>
    </source>
</evidence>
<accession>A0A1G1Z2W2</accession>
<dbReference type="PANTHER" id="PTHR30319">
    <property type="entry name" value="PHENYLACETIC ACID REGULATOR-RELATED TRANSCRIPTIONAL REPRESSOR"/>
    <property type="match status" value="1"/>
</dbReference>
<feature type="transmembrane region" description="Helical" evidence="1">
    <location>
        <begin position="15"/>
        <end position="35"/>
    </location>
</feature>
<dbReference type="PANTHER" id="PTHR30319:SF1">
    <property type="entry name" value="TRANSCRIPTIONAL REPRESSOR PAAX"/>
    <property type="match status" value="1"/>
</dbReference>
<dbReference type="Gene3D" id="3.30.70.2650">
    <property type="match status" value="1"/>
</dbReference>
<dbReference type="GO" id="GO:0006351">
    <property type="term" value="P:DNA-templated transcription"/>
    <property type="evidence" value="ECO:0007669"/>
    <property type="project" value="TreeGrafter"/>
</dbReference>
<dbReference type="Pfam" id="PF20803">
    <property type="entry name" value="PaaX_M"/>
    <property type="match status" value="1"/>
</dbReference>